<keyword evidence="3" id="KW-1185">Reference proteome</keyword>
<evidence type="ECO:0000313" key="2">
    <source>
        <dbReference type="EMBL" id="GAA48028.1"/>
    </source>
</evidence>
<organism evidence="2 3">
    <name type="scientific">Clonorchis sinensis</name>
    <name type="common">Chinese liver fluke</name>
    <dbReference type="NCBI Taxonomy" id="79923"/>
    <lineage>
        <taxon>Eukaryota</taxon>
        <taxon>Metazoa</taxon>
        <taxon>Spiralia</taxon>
        <taxon>Lophotrochozoa</taxon>
        <taxon>Platyhelminthes</taxon>
        <taxon>Trematoda</taxon>
        <taxon>Digenea</taxon>
        <taxon>Opisthorchiida</taxon>
        <taxon>Opisthorchiata</taxon>
        <taxon>Opisthorchiidae</taxon>
        <taxon>Clonorchis</taxon>
    </lineage>
</organism>
<evidence type="ECO:0000313" key="3">
    <source>
        <dbReference type="Proteomes" id="UP000008909"/>
    </source>
</evidence>
<reference key="2">
    <citation type="submission" date="2011-10" db="EMBL/GenBank/DDBJ databases">
        <title>The genome and transcriptome sequence of Clonorchis sinensis provide insights into the carcinogenic liver fluke.</title>
        <authorList>
            <person name="Wang X."/>
            <person name="Huang Y."/>
            <person name="Chen W."/>
            <person name="Liu H."/>
            <person name="Guo L."/>
            <person name="Chen Y."/>
            <person name="Luo F."/>
            <person name="Zhou W."/>
            <person name="Sun J."/>
            <person name="Mao Q."/>
            <person name="Liang P."/>
            <person name="Zhou C."/>
            <person name="Tian Y."/>
            <person name="Men J."/>
            <person name="Lv X."/>
            <person name="Huang L."/>
            <person name="Zhou J."/>
            <person name="Hu Y."/>
            <person name="Li R."/>
            <person name="Zhang F."/>
            <person name="Lei H."/>
            <person name="Li X."/>
            <person name="Hu X."/>
            <person name="Liang C."/>
            <person name="Xu J."/>
            <person name="Wu Z."/>
            <person name="Yu X."/>
        </authorList>
    </citation>
    <scope>NUCLEOTIDE SEQUENCE</scope>
    <source>
        <strain>Henan</strain>
    </source>
</reference>
<protein>
    <submittedName>
        <fullName evidence="2">Uncharacterized protein</fullName>
    </submittedName>
</protein>
<sequence>MRRTLEGFQNPRVQIVAGESLVDDIALIFEDETPVSNAQLPTPPPQIIGEQNCGSYNHRTTSTRLLSLLMVMIAVHNNWRQPIRLSNKSWLYDSNASVLNTDDQDDDDNQNPRCQSRQTNSSLTRFEKYLPKGSPISYGHKENCPRPVGFVTWQFLRNCPRRNYECNKCSRKDHKEERHRDNFRSSRKHRPNKRDQEGPFIQDDIPDENSPQCLSMAYRVVAPDLLSIEFRESTHAQAKPEHRIGLKRLNRPNKVSTNGLPWPHWRTGLDWAFALRVVRHFIIEKRVRWNRSLETTRHVLKTLIFSVLLCDDETLIAYRRTL</sequence>
<gene>
    <name evidence="2" type="ORF">CLF_101094</name>
</gene>
<accession>G7Y4Y3</accession>
<feature type="compositionally biased region" description="Basic and acidic residues" evidence="1">
    <location>
        <begin position="175"/>
        <end position="184"/>
    </location>
</feature>
<evidence type="ECO:0000256" key="1">
    <source>
        <dbReference type="SAM" id="MobiDB-lite"/>
    </source>
</evidence>
<feature type="region of interest" description="Disordered" evidence="1">
    <location>
        <begin position="101"/>
        <end position="126"/>
    </location>
</feature>
<feature type="region of interest" description="Disordered" evidence="1">
    <location>
        <begin position="175"/>
        <end position="207"/>
    </location>
</feature>
<dbReference type="Proteomes" id="UP000008909">
    <property type="component" value="Unassembled WGS sequence"/>
</dbReference>
<reference evidence="2" key="1">
    <citation type="journal article" date="2011" name="Genome Biol.">
        <title>The draft genome of the carcinogenic human liver fluke Clonorchis sinensis.</title>
        <authorList>
            <person name="Wang X."/>
            <person name="Chen W."/>
            <person name="Huang Y."/>
            <person name="Sun J."/>
            <person name="Men J."/>
            <person name="Liu H."/>
            <person name="Luo F."/>
            <person name="Guo L."/>
            <person name="Lv X."/>
            <person name="Deng C."/>
            <person name="Zhou C."/>
            <person name="Fan Y."/>
            <person name="Li X."/>
            <person name="Huang L."/>
            <person name="Hu Y."/>
            <person name="Liang C."/>
            <person name="Hu X."/>
            <person name="Xu J."/>
            <person name="Yu X."/>
        </authorList>
    </citation>
    <scope>NUCLEOTIDE SEQUENCE [LARGE SCALE GENOMIC DNA]</scope>
    <source>
        <strain evidence="2">Henan</strain>
    </source>
</reference>
<feature type="compositionally biased region" description="Polar residues" evidence="1">
    <location>
        <begin position="112"/>
        <end position="124"/>
    </location>
</feature>
<dbReference type="AlphaFoldDB" id="G7Y4Y3"/>
<dbReference type="EMBL" id="DF142865">
    <property type="protein sequence ID" value="GAA48028.1"/>
    <property type="molecule type" value="Genomic_DNA"/>
</dbReference>
<name>G7Y4Y3_CLOSI</name>
<proteinExistence type="predicted"/>